<dbReference type="InterPro" id="IPR018712">
    <property type="entry name" value="Tle1-like_cat"/>
</dbReference>
<dbReference type="Proteomes" id="UP000193642">
    <property type="component" value="Unassembled WGS sequence"/>
</dbReference>
<dbReference type="OrthoDB" id="2096145at2759"/>
<dbReference type="AlphaFoldDB" id="A0A1Y2BAQ5"/>
<gene>
    <name evidence="3" type="ORF">BCR33DRAFT_723910</name>
</gene>
<keyword evidence="4" id="KW-1185">Reference proteome</keyword>
<dbReference type="STRING" id="329046.A0A1Y2BAQ5"/>
<dbReference type="PANTHER" id="PTHR33840">
    <property type="match status" value="1"/>
</dbReference>
<keyword evidence="1" id="KW-0732">Signal</keyword>
<feature type="chain" id="PRO_5012914765" description="T6SS Phospholipase effector Tle1-like catalytic domain-containing protein" evidence="1">
    <location>
        <begin position="19"/>
        <end position="418"/>
    </location>
</feature>
<sequence length="418" mass="46522">MHLQHLIVLLISAILASAEWGFYVNHDTVALPQTREPRKLIVCVDGTSQTPGSVSDIQSMGHIKVTAAMTPSNVVKLAYLTAQHHKEGAEQNQKVYYHSGPGTEVSDSTEASLEDMYGNIKGHVMDAYAWLAKEYQEGDEIYAFGFSRGATIVRSLFSLIREAGLPIATEESAPTPDPSWAFTTATTSTKSVHLPVAPPVDPSKLHPKVNLKFIGVFDTVEALDVPEGFWLTKIQEEIGVIEPNDYHDLTIGNQVQYAYHALSMDEKRSYFPPTLFEAPPADLPAGFVREQKWFRGDHADIGGGWWEQGLANIALNWMIEKARLAGLEVQDQAVFEKAFSPFLLGASPEALAARDDIKLHDYFATLPKEDNSMMGRKVSRDLKAFKEKVHTLWCESSFHESVEQLKDRIAPALNWIEL</sequence>
<reference evidence="3 4" key="1">
    <citation type="submission" date="2016-07" db="EMBL/GenBank/DDBJ databases">
        <title>Pervasive Adenine N6-methylation of Active Genes in Fungi.</title>
        <authorList>
            <consortium name="DOE Joint Genome Institute"/>
            <person name="Mondo S.J."/>
            <person name="Dannebaum R.O."/>
            <person name="Kuo R.C."/>
            <person name="Labutti K."/>
            <person name="Haridas S."/>
            <person name="Kuo A."/>
            <person name="Salamov A."/>
            <person name="Ahrendt S.R."/>
            <person name="Lipzen A."/>
            <person name="Sullivan W."/>
            <person name="Andreopoulos W.B."/>
            <person name="Clum A."/>
            <person name="Lindquist E."/>
            <person name="Daum C."/>
            <person name="Ramamoorthy G.K."/>
            <person name="Gryganskyi A."/>
            <person name="Culley D."/>
            <person name="Magnuson J.K."/>
            <person name="James T.Y."/>
            <person name="O'Malley M.A."/>
            <person name="Stajich J.E."/>
            <person name="Spatafora J.W."/>
            <person name="Visel A."/>
            <person name="Grigoriev I.V."/>
        </authorList>
    </citation>
    <scope>NUCLEOTIDE SEQUENCE [LARGE SCALE GENOMIC DNA]</scope>
    <source>
        <strain evidence="3 4">JEL800</strain>
    </source>
</reference>
<comment type="caution">
    <text evidence="3">The sequence shown here is derived from an EMBL/GenBank/DDBJ whole genome shotgun (WGS) entry which is preliminary data.</text>
</comment>
<evidence type="ECO:0000313" key="4">
    <source>
        <dbReference type="Proteomes" id="UP000193642"/>
    </source>
</evidence>
<feature type="domain" description="T6SS Phospholipase effector Tle1-like catalytic" evidence="2">
    <location>
        <begin position="38"/>
        <end position="320"/>
    </location>
</feature>
<feature type="signal peptide" evidence="1">
    <location>
        <begin position="1"/>
        <end position="18"/>
    </location>
</feature>
<evidence type="ECO:0000313" key="3">
    <source>
        <dbReference type="EMBL" id="ORY31557.1"/>
    </source>
</evidence>
<dbReference type="Pfam" id="PF09994">
    <property type="entry name" value="T6SS_Tle1-like_cat"/>
    <property type="match status" value="1"/>
</dbReference>
<dbReference type="PANTHER" id="PTHR33840:SF1">
    <property type="entry name" value="TLE1 PHOSPHOLIPASE DOMAIN-CONTAINING PROTEIN"/>
    <property type="match status" value="1"/>
</dbReference>
<organism evidence="3 4">
    <name type="scientific">Rhizoclosmatium globosum</name>
    <dbReference type="NCBI Taxonomy" id="329046"/>
    <lineage>
        <taxon>Eukaryota</taxon>
        <taxon>Fungi</taxon>
        <taxon>Fungi incertae sedis</taxon>
        <taxon>Chytridiomycota</taxon>
        <taxon>Chytridiomycota incertae sedis</taxon>
        <taxon>Chytridiomycetes</taxon>
        <taxon>Chytridiales</taxon>
        <taxon>Chytriomycetaceae</taxon>
        <taxon>Rhizoclosmatium</taxon>
    </lineage>
</organism>
<name>A0A1Y2BAQ5_9FUNG</name>
<evidence type="ECO:0000256" key="1">
    <source>
        <dbReference type="SAM" id="SignalP"/>
    </source>
</evidence>
<proteinExistence type="predicted"/>
<protein>
    <recommendedName>
        <fullName evidence="2">T6SS Phospholipase effector Tle1-like catalytic domain-containing protein</fullName>
    </recommendedName>
</protein>
<dbReference type="EMBL" id="MCGO01000076">
    <property type="protein sequence ID" value="ORY31557.1"/>
    <property type="molecule type" value="Genomic_DNA"/>
</dbReference>
<evidence type="ECO:0000259" key="2">
    <source>
        <dbReference type="Pfam" id="PF09994"/>
    </source>
</evidence>
<accession>A0A1Y2BAQ5</accession>